<sequence>MAVVVAFNREALLREALDALAAQERPVDAVLVVDNASTDGTARVVLEHPSRPELLSLARNTGGAGGFAVGLARAVVRLDADLVWLMDDDTIPTPTALGMLLRARDQHVGDVALLGSRVEWHDGREHPMNTPRRRPGATQSTIVEATSAGAMPVRSSSFVSMLVDAEAVRAKGLPVADYFIWNDDFEYSCRLLRDAVGLHVAGSVVEHRTKTFGATDVDPGSGSTSRCATRSGCWPAAVR</sequence>
<dbReference type="PANTHER" id="PTHR43179:SF12">
    <property type="entry name" value="GALACTOFURANOSYLTRANSFERASE GLFT2"/>
    <property type="match status" value="1"/>
</dbReference>
<dbReference type="EMBL" id="AP027729">
    <property type="protein sequence ID" value="BDZ42840.1"/>
    <property type="molecule type" value="Genomic_DNA"/>
</dbReference>
<keyword evidence="3" id="KW-0328">Glycosyltransferase</keyword>
<evidence type="ECO:0000256" key="2">
    <source>
        <dbReference type="ARBA" id="ARBA00006739"/>
    </source>
</evidence>
<dbReference type="Gene3D" id="3.90.550.10">
    <property type="entry name" value="Spore Coat Polysaccharide Biosynthesis Protein SpsA, Chain A"/>
    <property type="match status" value="1"/>
</dbReference>
<evidence type="ECO:0000313" key="6">
    <source>
        <dbReference type="EMBL" id="BDZ42840.1"/>
    </source>
</evidence>
<dbReference type="InterPro" id="IPR029044">
    <property type="entry name" value="Nucleotide-diphossugar_trans"/>
</dbReference>
<gene>
    <name evidence="6" type="ORF">GCM10025865_21390</name>
</gene>
<keyword evidence="4" id="KW-0808">Transferase</keyword>
<proteinExistence type="inferred from homology"/>
<comment type="similarity">
    <text evidence="2">Belongs to the glycosyltransferase 2 family.</text>
</comment>
<evidence type="ECO:0000256" key="3">
    <source>
        <dbReference type="ARBA" id="ARBA00022676"/>
    </source>
</evidence>
<keyword evidence="7" id="KW-1185">Reference proteome</keyword>
<evidence type="ECO:0000313" key="7">
    <source>
        <dbReference type="Proteomes" id="UP001321475"/>
    </source>
</evidence>
<dbReference type="InterPro" id="IPR001173">
    <property type="entry name" value="Glyco_trans_2-like"/>
</dbReference>
<accession>A0ABM8G464</accession>
<dbReference type="Proteomes" id="UP001321475">
    <property type="component" value="Chromosome"/>
</dbReference>
<dbReference type="PANTHER" id="PTHR43179">
    <property type="entry name" value="RHAMNOSYLTRANSFERASE WBBL"/>
    <property type="match status" value="1"/>
</dbReference>
<evidence type="ECO:0000256" key="4">
    <source>
        <dbReference type="ARBA" id="ARBA00022679"/>
    </source>
</evidence>
<feature type="domain" description="Glycosyltransferase 2-like" evidence="5">
    <location>
        <begin position="3"/>
        <end position="118"/>
    </location>
</feature>
<evidence type="ECO:0000256" key="1">
    <source>
        <dbReference type="ARBA" id="ARBA00004776"/>
    </source>
</evidence>
<evidence type="ECO:0000259" key="5">
    <source>
        <dbReference type="Pfam" id="PF00535"/>
    </source>
</evidence>
<dbReference type="SUPFAM" id="SSF53448">
    <property type="entry name" value="Nucleotide-diphospho-sugar transferases"/>
    <property type="match status" value="1"/>
</dbReference>
<organism evidence="6 7">
    <name type="scientific">Paraoerskovia sediminicola</name>
    <dbReference type="NCBI Taxonomy" id="1138587"/>
    <lineage>
        <taxon>Bacteria</taxon>
        <taxon>Bacillati</taxon>
        <taxon>Actinomycetota</taxon>
        <taxon>Actinomycetes</taxon>
        <taxon>Micrococcales</taxon>
        <taxon>Cellulomonadaceae</taxon>
        <taxon>Paraoerskovia</taxon>
    </lineage>
</organism>
<reference evidence="7" key="1">
    <citation type="journal article" date="2019" name="Int. J. Syst. Evol. Microbiol.">
        <title>The Global Catalogue of Microorganisms (GCM) 10K type strain sequencing project: providing services to taxonomists for standard genome sequencing and annotation.</title>
        <authorList>
            <consortium name="The Broad Institute Genomics Platform"/>
            <consortium name="The Broad Institute Genome Sequencing Center for Infectious Disease"/>
            <person name="Wu L."/>
            <person name="Ma J."/>
        </authorList>
    </citation>
    <scope>NUCLEOTIDE SEQUENCE [LARGE SCALE GENOMIC DNA]</scope>
    <source>
        <strain evidence="7">NBRC 108565</strain>
    </source>
</reference>
<comment type="pathway">
    <text evidence="1">Cell wall biogenesis; cell wall polysaccharide biosynthesis.</text>
</comment>
<dbReference type="Pfam" id="PF00535">
    <property type="entry name" value="Glycos_transf_2"/>
    <property type="match status" value="1"/>
</dbReference>
<name>A0ABM8G464_9CELL</name>
<protein>
    <recommendedName>
        <fullName evidence="5">Glycosyltransferase 2-like domain-containing protein</fullName>
    </recommendedName>
</protein>